<dbReference type="KEGG" id="nlo:107227083"/>
<sequence>MQLQILIIGGLLPFWAAGQAEKFEDNFANCRVGQAGFDACVREGLNAVRPFFKTGLPQYNVAPFDPFFAQEVTASRGVPALGFTLTLRNVTETGWSASKVTRFVSDLSNYRVQYTQSFPEKYLAGDYEFKAQIFNTKIANKGKFTLTLYDLVQTTMITRQPNSKLTASIDVEKISNLELHITNLLQGRQLIETVLDRIINTMWQPGFVVTRGLINELVSTAFTEIFGKAFQNFPFEKLFKSKSKDV</sequence>
<dbReference type="PANTHER" id="PTHR11008">
    <property type="entry name" value="PROTEIN TAKEOUT-LIKE PROTEIN"/>
    <property type="match status" value="1"/>
</dbReference>
<keyword evidence="2" id="KW-0090">Biological rhythms</keyword>
<evidence type="ECO:0000256" key="4">
    <source>
        <dbReference type="SAM" id="SignalP"/>
    </source>
</evidence>
<dbReference type="GO" id="GO:0007623">
    <property type="term" value="P:circadian rhythm"/>
    <property type="evidence" value="ECO:0007669"/>
    <property type="project" value="UniProtKB-ARBA"/>
</dbReference>
<keyword evidence="5" id="KW-1185">Reference proteome</keyword>
<dbReference type="AlphaFoldDB" id="A0A6J0CB24"/>
<dbReference type="Pfam" id="PF06585">
    <property type="entry name" value="JHBP"/>
    <property type="match status" value="1"/>
</dbReference>
<accession>A0A6J0CB24</accession>
<comment type="similarity">
    <text evidence="3">Belongs to the TO family.</text>
</comment>
<keyword evidence="1 4" id="KW-0732">Signal</keyword>
<dbReference type="InterPro" id="IPR010562">
    <property type="entry name" value="Haemolymph_juvenile_hormone-bd"/>
</dbReference>
<dbReference type="GO" id="GO:0005615">
    <property type="term" value="C:extracellular space"/>
    <property type="evidence" value="ECO:0007669"/>
    <property type="project" value="TreeGrafter"/>
</dbReference>
<evidence type="ECO:0000313" key="5">
    <source>
        <dbReference type="Proteomes" id="UP000829291"/>
    </source>
</evidence>
<name>A0A6J0CB24_NEOLC</name>
<gene>
    <name evidence="6" type="primary">LOC107227083</name>
</gene>
<reference evidence="6" key="1">
    <citation type="submission" date="2025-08" db="UniProtKB">
        <authorList>
            <consortium name="RefSeq"/>
        </authorList>
    </citation>
    <scope>IDENTIFICATION</scope>
    <source>
        <tissue evidence="6">Thorax and Abdomen</tissue>
    </source>
</reference>
<protein>
    <submittedName>
        <fullName evidence="6">Uncharacterized protein LOC107227083</fullName>
    </submittedName>
</protein>
<evidence type="ECO:0000313" key="6">
    <source>
        <dbReference type="RefSeq" id="XP_015523610.1"/>
    </source>
</evidence>
<dbReference type="Proteomes" id="UP000829291">
    <property type="component" value="Chromosome 4"/>
</dbReference>
<dbReference type="RefSeq" id="XP_015523610.1">
    <property type="nucleotide sequence ID" value="XM_015668124.2"/>
</dbReference>
<dbReference type="Gene3D" id="3.15.10.30">
    <property type="entry name" value="Haemolymph juvenile hormone binding protein"/>
    <property type="match status" value="1"/>
</dbReference>
<dbReference type="FunFam" id="3.15.10.30:FF:000001">
    <property type="entry name" value="Takeout-like protein 1"/>
    <property type="match status" value="1"/>
</dbReference>
<dbReference type="InterPro" id="IPR038606">
    <property type="entry name" value="To_sf"/>
</dbReference>
<dbReference type="OrthoDB" id="8183816at2759"/>
<dbReference type="CTD" id="42552"/>
<evidence type="ECO:0000256" key="2">
    <source>
        <dbReference type="ARBA" id="ARBA00023108"/>
    </source>
</evidence>
<feature type="signal peptide" evidence="4">
    <location>
        <begin position="1"/>
        <end position="20"/>
    </location>
</feature>
<proteinExistence type="inferred from homology"/>
<dbReference type="SMART" id="SM00700">
    <property type="entry name" value="JHBP"/>
    <property type="match status" value="1"/>
</dbReference>
<dbReference type="PANTHER" id="PTHR11008:SF15">
    <property type="entry name" value="CIRCADIAN CLOCK-CONTROLLED PROTEIN"/>
    <property type="match status" value="1"/>
</dbReference>
<feature type="chain" id="PRO_5027057502" evidence="4">
    <location>
        <begin position="21"/>
        <end position="246"/>
    </location>
</feature>
<evidence type="ECO:0000256" key="1">
    <source>
        <dbReference type="ARBA" id="ARBA00022729"/>
    </source>
</evidence>
<evidence type="ECO:0000256" key="3">
    <source>
        <dbReference type="ARBA" id="ARBA00060902"/>
    </source>
</evidence>
<organism evidence="6">
    <name type="scientific">Neodiprion lecontei</name>
    <name type="common">Redheaded pine sawfly</name>
    <dbReference type="NCBI Taxonomy" id="441921"/>
    <lineage>
        <taxon>Eukaryota</taxon>
        <taxon>Metazoa</taxon>
        <taxon>Ecdysozoa</taxon>
        <taxon>Arthropoda</taxon>
        <taxon>Hexapoda</taxon>
        <taxon>Insecta</taxon>
        <taxon>Pterygota</taxon>
        <taxon>Neoptera</taxon>
        <taxon>Endopterygota</taxon>
        <taxon>Hymenoptera</taxon>
        <taxon>Tenthredinoidea</taxon>
        <taxon>Diprionidae</taxon>
        <taxon>Diprioninae</taxon>
        <taxon>Neodiprion</taxon>
    </lineage>
</organism>
<dbReference type="InParanoid" id="A0A6J0CB24"/>
<dbReference type="FunCoup" id="A0A6J0CB24">
    <property type="interactions" value="42"/>
</dbReference>
<dbReference type="GeneID" id="107227083"/>